<dbReference type="EMBL" id="ABXJ01000154">
    <property type="protein sequence ID" value="EEA89293.1"/>
    <property type="molecule type" value="Genomic_DNA"/>
</dbReference>
<reference evidence="1 2" key="2">
    <citation type="submission" date="2008-10" db="EMBL/GenBank/DDBJ databases">
        <authorList>
            <person name="Fulton L."/>
            <person name="Clifton S."/>
            <person name="Fulton B."/>
            <person name="Xu J."/>
            <person name="Minx P."/>
            <person name="Pepin K.H."/>
            <person name="Johnson M."/>
            <person name="Thiruvilangam P."/>
            <person name="Bhonagiri V."/>
            <person name="Nash W.E."/>
            <person name="Mardis E.R."/>
            <person name="Wilson R.K."/>
        </authorList>
    </citation>
    <scope>NUCLEOTIDE SEQUENCE [LARGE SCALE GENOMIC DNA]</scope>
    <source>
        <strain evidence="1 2">DSM 13279</strain>
    </source>
</reference>
<proteinExistence type="predicted"/>
<protein>
    <submittedName>
        <fullName evidence="1">Uncharacterized protein</fullName>
    </submittedName>
</protein>
<keyword evidence="2" id="KW-1185">Reference proteome</keyword>
<gene>
    <name evidence="1" type="ORF">COLSTE_02546</name>
</gene>
<organism evidence="1 2">
    <name type="scientific">Collinsella stercoris DSM 13279</name>
    <dbReference type="NCBI Taxonomy" id="445975"/>
    <lineage>
        <taxon>Bacteria</taxon>
        <taxon>Bacillati</taxon>
        <taxon>Actinomycetota</taxon>
        <taxon>Coriobacteriia</taxon>
        <taxon>Coriobacteriales</taxon>
        <taxon>Coriobacteriaceae</taxon>
        <taxon>Collinsella</taxon>
    </lineage>
</organism>
<evidence type="ECO:0000313" key="2">
    <source>
        <dbReference type="Proteomes" id="UP000003560"/>
    </source>
</evidence>
<dbReference type="AlphaFoldDB" id="B6GEK1"/>
<evidence type="ECO:0000313" key="1">
    <source>
        <dbReference type="EMBL" id="EEA89293.1"/>
    </source>
</evidence>
<reference evidence="1 2" key="1">
    <citation type="submission" date="2008-10" db="EMBL/GenBank/DDBJ databases">
        <title>Draft genome sequence of Collinsella stercoris (DSM 13279).</title>
        <authorList>
            <person name="Sudarsanam P."/>
            <person name="Ley R."/>
            <person name="Guruge J."/>
            <person name="Turnbaugh P.J."/>
            <person name="Mahowald M."/>
            <person name="Liep D."/>
            <person name="Gordon J."/>
        </authorList>
    </citation>
    <scope>NUCLEOTIDE SEQUENCE [LARGE SCALE GENOMIC DNA]</scope>
    <source>
        <strain evidence="1 2">DSM 13279</strain>
    </source>
</reference>
<accession>B6GEK1</accession>
<dbReference type="Proteomes" id="UP000003560">
    <property type="component" value="Unassembled WGS sequence"/>
</dbReference>
<name>B6GEK1_9ACTN</name>
<comment type="caution">
    <text evidence="1">The sequence shown here is derived from an EMBL/GenBank/DDBJ whole genome shotgun (WGS) entry which is preliminary data.</text>
</comment>
<sequence>MDRISKNLVACNIAAMVKIPCLCAEPLSNRWMYIFSSVGFLRFYR</sequence>
<dbReference type="HOGENOM" id="CLU_3198499_0_0_11"/>